<evidence type="ECO:0000256" key="1">
    <source>
        <dbReference type="ARBA" id="ARBA00004123"/>
    </source>
</evidence>
<feature type="compositionally biased region" description="Basic residues" evidence="6">
    <location>
        <begin position="1"/>
        <end position="10"/>
    </location>
</feature>
<reference evidence="7" key="2">
    <citation type="submission" date="2016-05" db="EMBL/GenBank/DDBJ databases">
        <title>Comparative analysis highlights variable genome content of wheat rusts and divergence of the mating loci.</title>
        <authorList>
            <person name="Cuomo C.A."/>
            <person name="Bakkeren G."/>
            <person name="Szabo L."/>
            <person name="Khalil H."/>
            <person name="Joly D."/>
            <person name="Goldberg J."/>
            <person name="Young S."/>
            <person name="Zeng Q."/>
            <person name="Fellers J."/>
        </authorList>
    </citation>
    <scope>NUCLEOTIDE SEQUENCE [LARGE SCALE GENOMIC DNA]</scope>
    <source>
        <strain evidence="7">1-1 BBBD Race 1</strain>
    </source>
</reference>
<dbReference type="GO" id="GO:0005634">
    <property type="term" value="C:nucleus"/>
    <property type="evidence" value="ECO:0007669"/>
    <property type="project" value="UniProtKB-SubCell"/>
</dbReference>
<feature type="region of interest" description="Disordered" evidence="6">
    <location>
        <begin position="350"/>
        <end position="371"/>
    </location>
</feature>
<feature type="compositionally biased region" description="Low complexity" evidence="6">
    <location>
        <begin position="11"/>
        <end position="24"/>
    </location>
</feature>
<evidence type="ECO:0000256" key="6">
    <source>
        <dbReference type="SAM" id="MobiDB-lite"/>
    </source>
</evidence>
<evidence type="ECO:0008006" key="10">
    <source>
        <dbReference type="Google" id="ProtNLM"/>
    </source>
</evidence>
<dbReference type="PANTHER" id="PTHR46481">
    <property type="entry name" value="ZINC FINGER BED DOMAIN-CONTAINING PROTEIN 4"/>
    <property type="match status" value="1"/>
</dbReference>
<keyword evidence="9" id="KW-1185">Reference proteome</keyword>
<accession>A0A180GQR1</accession>
<sequence>MARSKKRSHPSPRSLESSDSLLLEPHWKKKSKGAVVNLVDNSESDESNKDLSPTELSSTNLGSTQANTSPEDFSDQKELAKARKLHQNQLSSSYLYYNSPHLFNQLDKNGCKMIAFPCKACGTRIHRPTYDTSLTNLSKHVANCLKKQQQVIETKNLAAVGVSGTGDINPHKVAQLCAIWCAGAAHPFLALGKQAHRGILHTTVLKNLPNRKAVSRDINILYTGVQEEYIKSLEDHKGAMYLGLNAWQSPNGYDILGAVVYRLIQHKGNIFELEAMPLGFFRLKERHTGVYLAETVRAIVAKFRVQNKICGIVTDNATNNQKMIQEIAKFRWPRFTGEAQWAQKDINCHHAESNSDSNEGSDSDPEGPQDLIQMYNKDKYNSEDEDTDYHTAMDKNISGKLINDKELELETEDINDLSDKDDNDIYTTKSCQETLAKS</sequence>
<evidence type="ECO:0000313" key="9">
    <source>
        <dbReference type="Proteomes" id="UP000005240"/>
    </source>
</evidence>
<evidence type="ECO:0000313" key="8">
    <source>
        <dbReference type="EnsemblFungi" id="PTTG_26754-t43_1-p1"/>
    </source>
</evidence>
<keyword evidence="4" id="KW-0862">Zinc</keyword>
<organism evidence="7">
    <name type="scientific">Puccinia triticina (isolate 1-1 / race 1 (BBBD))</name>
    <name type="common">Brown leaf rust fungus</name>
    <dbReference type="NCBI Taxonomy" id="630390"/>
    <lineage>
        <taxon>Eukaryota</taxon>
        <taxon>Fungi</taxon>
        <taxon>Dikarya</taxon>
        <taxon>Basidiomycota</taxon>
        <taxon>Pucciniomycotina</taxon>
        <taxon>Pucciniomycetes</taxon>
        <taxon>Pucciniales</taxon>
        <taxon>Pucciniaceae</taxon>
        <taxon>Puccinia</taxon>
    </lineage>
</organism>
<name>A0A180GQR1_PUCT1</name>
<dbReference type="VEuPathDB" id="FungiDB:PTTG_26754"/>
<dbReference type="InterPro" id="IPR052035">
    <property type="entry name" value="ZnF_BED_domain_contain"/>
</dbReference>
<evidence type="ECO:0000256" key="5">
    <source>
        <dbReference type="ARBA" id="ARBA00023242"/>
    </source>
</evidence>
<keyword evidence="5" id="KW-0539">Nucleus</keyword>
<dbReference type="PANTHER" id="PTHR46481:SF10">
    <property type="entry name" value="ZINC FINGER BED DOMAIN-CONTAINING PROTEIN 39"/>
    <property type="match status" value="1"/>
</dbReference>
<reference evidence="8 9" key="3">
    <citation type="journal article" date="2017" name="G3 (Bethesda)">
        <title>Comparative analysis highlights variable genome content of wheat rusts and divergence of the mating loci.</title>
        <authorList>
            <person name="Cuomo C.A."/>
            <person name="Bakkeren G."/>
            <person name="Khalil H.B."/>
            <person name="Panwar V."/>
            <person name="Joly D."/>
            <person name="Linning R."/>
            <person name="Sakthikumar S."/>
            <person name="Song X."/>
            <person name="Adiconis X."/>
            <person name="Fan L."/>
            <person name="Goldberg J.M."/>
            <person name="Levin J.Z."/>
            <person name="Young S."/>
            <person name="Zeng Q."/>
            <person name="Anikster Y."/>
            <person name="Bruce M."/>
            <person name="Wang M."/>
            <person name="Yin C."/>
            <person name="McCallum B."/>
            <person name="Szabo L.J."/>
            <person name="Hulbert S."/>
            <person name="Chen X."/>
            <person name="Fellers J.P."/>
        </authorList>
    </citation>
    <scope>NUCLEOTIDE SEQUENCE</scope>
    <source>
        <strain evidence="9">Isolate 1-1 / race 1 (BBBD)</strain>
        <strain evidence="8">isolate 1-1 / race 1 (BBBD)</strain>
    </source>
</reference>
<gene>
    <name evidence="7" type="ORF">PTTG_26754</name>
</gene>
<reference evidence="7" key="1">
    <citation type="submission" date="2009-11" db="EMBL/GenBank/DDBJ databases">
        <authorList>
            <consortium name="The Broad Institute Genome Sequencing Platform"/>
            <person name="Ward D."/>
            <person name="Feldgarden M."/>
            <person name="Earl A."/>
            <person name="Young S.K."/>
            <person name="Zeng Q."/>
            <person name="Koehrsen M."/>
            <person name="Alvarado L."/>
            <person name="Berlin A."/>
            <person name="Bochicchio J."/>
            <person name="Borenstein D."/>
            <person name="Chapman S.B."/>
            <person name="Chen Z."/>
            <person name="Engels R."/>
            <person name="Freedman E."/>
            <person name="Gellesch M."/>
            <person name="Goldberg J."/>
            <person name="Griggs A."/>
            <person name="Gujja S."/>
            <person name="Heilman E."/>
            <person name="Heiman D."/>
            <person name="Hepburn T."/>
            <person name="Howarth C."/>
            <person name="Jen D."/>
            <person name="Larson L."/>
            <person name="Lewis B."/>
            <person name="Mehta T."/>
            <person name="Park D."/>
            <person name="Pearson M."/>
            <person name="Roberts A."/>
            <person name="Saif S."/>
            <person name="Shea T."/>
            <person name="Shenoy N."/>
            <person name="Sisk P."/>
            <person name="Stolte C."/>
            <person name="Sykes S."/>
            <person name="Thomson T."/>
            <person name="Walk T."/>
            <person name="White J."/>
            <person name="Yandava C."/>
            <person name="Izard J."/>
            <person name="Baranova O.V."/>
            <person name="Blanton J.M."/>
            <person name="Tanner A.C."/>
            <person name="Dewhirst F.E."/>
            <person name="Haas B."/>
            <person name="Nusbaum C."/>
            <person name="Birren B."/>
        </authorList>
    </citation>
    <scope>NUCLEOTIDE SEQUENCE [LARGE SCALE GENOMIC DNA]</scope>
    <source>
        <strain evidence="7">1-1 BBBD Race 1</strain>
    </source>
</reference>
<dbReference type="EnsemblFungi" id="PTTG_26754-t43_1">
    <property type="protein sequence ID" value="PTTG_26754-t43_1-p1"/>
    <property type="gene ID" value="PTTG_26754"/>
</dbReference>
<proteinExistence type="predicted"/>
<evidence type="ECO:0000256" key="2">
    <source>
        <dbReference type="ARBA" id="ARBA00022723"/>
    </source>
</evidence>
<keyword evidence="2" id="KW-0479">Metal-binding</keyword>
<feature type="region of interest" description="Disordered" evidence="6">
    <location>
        <begin position="413"/>
        <end position="438"/>
    </location>
</feature>
<dbReference type="Proteomes" id="UP000005240">
    <property type="component" value="Unassembled WGS sequence"/>
</dbReference>
<dbReference type="OrthoDB" id="2284502at2759"/>
<dbReference type="EMBL" id="ADAS02000032">
    <property type="protein sequence ID" value="OAV95090.1"/>
    <property type="molecule type" value="Genomic_DNA"/>
</dbReference>
<dbReference type="GO" id="GO:0008270">
    <property type="term" value="F:zinc ion binding"/>
    <property type="evidence" value="ECO:0007669"/>
    <property type="project" value="UniProtKB-KW"/>
</dbReference>
<reference evidence="8" key="4">
    <citation type="submission" date="2025-05" db="UniProtKB">
        <authorList>
            <consortium name="EnsemblFungi"/>
        </authorList>
    </citation>
    <scope>IDENTIFICATION</scope>
    <source>
        <strain evidence="8">isolate 1-1 / race 1 (BBBD)</strain>
    </source>
</reference>
<feature type="compositionally biased region" description="Polar residues" evidence="6">
    <location>
        <begin position="426"/>
        <end position="438"/>
    </location>
</feature>
<feature type="compositionally biased region" description="Acidic residues" evidence="6">
    <location>
        <begin position="413"/>
        <end position="424"/>
    </location>
</feature>
<feature type="compositionally biased region" description="Polar residues" evidence="6">
    <location>
        <begin position="50"/>
        <end position="71"/>
    </location>
</feature>
<dbReference type="AlphaFoldDB" id="A0A180GQR1"/>
<protein>
    <recommendedName>
        <fullName evidence="10">DUF659 domain-containing protein</fullName>
    </recommendedName>
</protein>
<comment type="subcellular location">
    <subcellularLocation>
        <location evidence="1">Nucleus</location>
    </subcellularLocation>
</comment>
<evidence type="ECO:0000313" key="7">
    <source>
        <dbReference type="EMBL" id="OAV95090.1"/>
    </source>
</evidence>
<feature type="region of interest" description="Disordered" evidence="6">
    <location>
        <begin position="1"/>
        <end position="77"/>
    </location>
</feature>
<keyword evidence="3" id="KW-0863">Zinc-finger</keyword>
<dbReference type="STRING" id="630390.A0A180GQR1"/>
<evidence type="ECO:0000256" key="3">
    <source>
        <dbReference type="ARBA" id="ARBA00022771"/>
    </source>
</evidence>
<evidence type="ECO:0000256" key="4">
    <source>
        <dbReference type="ARBA" id="ARBA00022833"/>
    </source>
</evidence>